<protein>
    <submittedName>
        <fullName evidence="1">Uncharacterized protein</fullName>
    </submittedName>
</protein>
<evidence type="ECO:0000313" key="2">
    <source>
        <dbReference type="Proteomes" id="UP001374584"/>
    </source>
</evidence>
<reference evidence="1 2" key="1">
    <citation type="submission" date="2024-01" db="EMBL/GenBank/DDBJ databases">
        <title>The genomes of 5 underutilized Papilionoideae crops provide insights into root nodulation and disease resistanc.</title>
        <authorList>
            <person name="Jiang F."/>
        </authorList>
    </citation>
    <scope>NUCLEOTIDE SEQUENCE [LARGE SCALE GENOMIC DNA]</scope>
    <source>
        <strain evidence="1">JINMINGXINNONG_FW02</strain>
        <tissue evidence="1">Leaves</tissue>
    </source>
</reference>
<evidence type="ECO:0000313" key="1">
    <source>
        <dbReference type="EMBL" id="KAK7346371.1"/>
    </source>
</evidence>
<organism evidence="1 2">
    <name type="scientific">Phaseolus coccineus</name>
    <name type="common">Scarlet runner bean</name>
    <name type="synonym">Phaseolus multiflorus</name>
    <dbReference type="NCBI Taxonomy" id="3886"/>
    <lineage>
        <taxon>Eukaryota</taxon>
        <taxon>Viridiplantae</taxon>
        <taxon>Streptophyta</taxon>
        <taxon>Embryophyta</taxon>
        <taxon>Tracheophyta</taxon>
        <taxon>Spermatophyta</taxon>
        <taxon>Magnoliopsida</taxon>
        <taxon>eudicotyledons</taxon>
        <taxon>Gunneridae</taxon>
        <taxon>Pentapetalae</taxon>
        <taxon>rosids</taxon>
        <taxon>fabids</taxon>
        <taxon>Fabales</taxon>
        <taxon>Fabaceae</taxon>
        <taxon>Papilionoideae</taxon>
        <taxon>50 kb inversion clade</taxon>
        <taxon>NPAAA clade</taxon>
        <taxon>indigoferoid/millettioid clade</taxon>
        <taxon>Phaseoleae</taxon>
        <taxon>Phaseolus</taxon>
    </lineage>
</organism>
<sequence length="105" mass="11628">MVGSTLGSLISLNDVVRRMIPDPRPTMHHTAVLRGLRLSTSMSKKVSSDRLSYFEALGIVQEFKYDSEVKPIESGGMKDNKGDDLEGLGTDVVEDVELEFFIPAR</sequence>
<proteinExistence type="predicted"/>
<accession>A0AAN9QTK2</accession>
<dbReference type="AlphaFoldDB" id="A0AAN9QTK2"/>
<dbReference type="Proteomes" id="UP001374584">
    <property type="component" value="Unassembled WGS sequence"/>
</dbReference>
<dbReference type="EMBL" id="JAYMYR010000008">
    <property type="protein sequence ID" value="KAK7346371.1"/>
    <property type="molecule type" value="Genomic_DNA"/>
</dbReference>
<comment type="caution">
    <text evidence="1">The sequence shown here is derived from an EMBL/GenBank/DDBJ whole genome shotgun (WGS) entry which is preliminary data.</text>
</comment>
<keyword evidence="2" id="KW-1185">Reference proteome</keyword>
<gene>
    <name evidence="1" type="ORF">VNO80_20889</name>
</gene>
<name>A0AAN9QTK2_PHACN</name>